<feature type="region of interest" description="Disordered" evidence="1">
    <location>
        <begin position="47"/>
        <end position="67"/>
    </location>
</feature>
<evidence type="ECO:0000256" key="2">
    <source>
        <dbReference type="SAM" id="SignalP"/>
    </source>
</evidence>
<feature type="signal peptide" evidence="2">
    <location>
        <begin position="1"/>
        <end position="30"/>
    </location>
</feature>
<evidence type="ECO:0000313" key="4">
    <source>
        <dbReference type="Proteomes" id="UP000317650"/>
    </source>
</evidence>
<dbReference type="EMBL" id="PYDT01000001">
    <property type="protein sequence ID" value="THU73564.1"/>
    <property type="molecule type" value="Genomic_DNA"/>
</dbReference>
<feature type="chain" id="PRO_5020810760" evidence="2">
    <location>
        <begin position="31"/>
        <end position="125"/>
    </location>
</feature>
<protein>
    <submittedName>
        <fullName evidence="3">Uncharacterized protein</fullName>
    </submittedName>
</protein>
<accession>A0A4S8KEC0</accession>
<gene>
    <name evidence="3" type="ORF">C4D60_Mb04t24190</name>
</gene>
<evidence type="ECO:0000256" key="1">
    <source>
        <dbReference type="SAM" id="MobiDB-lite"/>
    </source>
</evidence>
<name>A0A4S8KEC0_MUSBA</name>
<sequence length="125" mass="13668">MGRFVADRPGLARPSLIVLLLLHMSLNTNPEVSGAFKSPPQLTVYQPPRLLPLPSPSKAELPRRSGTMTISVPNKQENEELGGLYRLMNEKAEPVVAFNKPRLPPVLGPLVVLSFLEMLSSNGDD</sequence>
<proteinExistence type="predicted"/>
<keyword evidence="2" id="KW-0732">Signal</keyword>
<dbReference type="AlphaFoldDB" id="A0A4S8KEC0"/>
<keyword evidence="4" id="KW-1185">Reference proteome</keyword>
<evidence type="ECO:0000313" key="3">
    <source>
        <dbReference type="EMBL" id="THU73564.1"/>
    </source>
</evidence>
<dbReference type="Proteomes" id="UP000317650">
    <property type="component" value="Chromosome 4"/>
</dbReference>
<comment type="caution">
    <text evidence="3">The sequence shown here is derived from an EMBL/GenBank/DDBJ whole genome shotgun (WGS) entry which is preliminary data.</text>
</comment>
<organism evidence="3 4">
    <name type="scientific">Musa balbisiana</name>
    <name type="common">Banana</name>
    <dbReference type="NCBI Taxonomy" id="52838"/>
    <lineage>
        <taxon>Eukaryota</taxon>
        <taxon>Viridiplantae</taxon>
        <taxon>Streptophyta</taxon>
        <taxon>Embryophyta</taxon>
        <taxon>Tracheophyta</taxon>
        <taxon>Spermatophyta</taxon>
        <taxon>Magnoliopsida</taxon>
        <taxon>Liliopsida</taxon>
        <taxon>Zingiberales</taxon>
        <taxon>Musaceae</taxon>
        <taxon>Musa</taxon>
    </lineage>
</organism>
<reference evidence="3 4" key="1">
    <citation type="journal article" date="2019" name="Nat. Plants">
        <title>Genome sequencing of Musa balbisiana reveals subgenome evolution and function divergence in polyploid bananas.</title>
        <authorList>
            <person name="Yao X."/>
        </authorList>
    </citation>
    <scope>NUCLEOTIDE SEQUENCE [LARGE SCALE GENOMIC DNA]</scope>
    <source>
        <strain evidence="4">cv. DH-PKW</strain>
        <tissue evidence="3">Leaves</tissue>
    </source>
</reference>